<reference evidence="2" key="1">
    <citation type="journal article" date="2022" name="Mol. Ecol. Resour.">
        <title>The genomes of chicory, endive, great burdock and yacon provide insights into Asteraceae palaeo-polyploidization history and plant inulin production.</title>
        <authorList>
            <person name="Fan W."/>
            <person name="Wang S."/>
            <person name="Wang H."/>
            <person name="Wang A."/>
            <person name="Jiang F."/>
            <person name="Liu H."/>
            <person name="Zhao H."/>
            <person name="Xu D."/>
            <person name="Zhang Y."/>
        </authorList>
    </citation>
    <scope>NUCLEOTIDE SEQUENCE [LARGE SCALE GENOMIC DNA]</scope>
    <source>
        <strain evidence="2">cv. Niubang</strain>
    </source>
</reference>
<gene>
    <name evidence="1" type="ORF">L6452_20707</name>
</gene>
<dbReference type="EMBL" id="CM042052">
    <property type="protein sequence ID" value="KAI3719802.1"/>
    <property type="molecule type" value="Genomic_DNA"/>
</dbReference>
<comment type="caution">
    <text evidence="1">The sequence shown here is derived from an EMBL/GenBank/DDBJ whole genome shotgun (WGS) entry which is preliminary data.</text>
</comment>
<name>A0ACB9BCN3_ARCLA</name>
<sequence length="69" mass="7763">MGPSIHSLASKSFSLLACLFWPLPRRVRLGTLSLRYKGLSSLLENTHTLYHINSQRALRKISSVLLQQG</sequence>
<protein>
    <submittedName>
        <fullName evidence="1">Uncharacterized protein</fullName>
    </submittedName>
</protein>
<organism evidence="1 2">
    <name type="scientific">Arctium lappa</name>
    <name type="common">Greater burdock</name>
    <name type="synonym">Lappa major</name>
    <dbReference type="NCBI Taxonomy" id="4217"/>
    <lineage>
        <taxon>Eukaryota</taxon>
        <taxon>Viridiplantae</taxon>
        <taxon>Streptophyta</taxon>
        <taxon>Embryophyta</taxon>
        <taxon>Tracheophyta</taxon>
        <taxon>Spermatophyta</taxon>
        <taxon>Magnoliopsida</taxon>
        <taxon>eudicotyledons</taxon>
        <taxon>Gunneridae</taxon>
        <taxon>Pentapetalae</taxon>
        <taxon>asterids</taxon>
        <taxon>campanulids</taxon>
        <taxon>Asterales</taxon>
        <taxon>Asteraceae</taxon>
        <taxon>Carduoideae</taxon>
        <taxon>Cardueae</taxon>
        <taxon>Arctiinae</taxon>
        <taxon>Arctium</taxon>
    </lineage>
</organism>
<keyword evidence="2" id="KW-1185">Reference proteome</keyword>
<dbReference type="Proteomes" id="UP001055879">
    <property type="component" value="Linkage Group LG06"/>
</dbReference>
<reference evidence="1 2" key="2">
    <citation type="journal article" date="2022" name="Mol. Ecol. Resour.">
        <title>The genomes of chicory, endive, great burdock and yacon provide insights into Asteraceae paleo-polyploidization history and plant inulin production.</title>
        <authorList>
            <person name="Fan W."/>
            <person name="Wang S."/>
            <person name="Wang H."/>
            <person name="Wang A."/>
            <person name="Jiang F."/>
            <person name="Liu H."/>
            <person name="Zhao H."/>
            <person name="Xu D."/>
            <person name="Zhang Y."/>
        </authorList>
    </citation>
    <scope>NUCLEOTIDE SEQUENCE [LARGE SCALE GENOMIC DNA]</scope>
    <source>
        <strain evidence="2">cv. Niubang</strain>
    </source>
</reference>
<accession>A0ACB9BCN3</accession>
<evidence type="ECO:0000313" key="2">
    <source>
        <dbReference type="Proteomes" id="UP001055879"/>
    </source>
</evidence>
<proteinExistence type="predicted"/>
<evidence type="ECO:0000313" key="1">
    <source>
        <dbReference type="EMBL" id="KAI3719802.1"/>
    </source>
</evidence>